<evidence type="ECO:0000313" key="1">
    <source>
        <dbReference type="EMBL" id="SDK63716.1"/>
    </source>
</evidence>
<protein>
    <submittedName>
        <fullName evidence="1">Uncharacterized protein</fullName>
    </submittedName>
</protein>
<proteinExistence type="predicted"/>
<sequence length="127" mass="14389">MTDERSRGRPRGTGKNDTVFLTMVADLMVKTPGLKYTTAMTRIVRQRTDWDAASPEAAVRRWQVKWKVQGEALLAAAHERAMPKPVARIGRHSRLPDMSEAQAIVTLILDAVRNHDPVHYRSLETTR</sequence>
<evidence type="ECO:0000313" key="2">
    <source>
        <dbReference type="Proteomes" id="UP000198894"/>
    </source>
</evidence>
<dbReference type="EMBL" id="FNEE01000018">
    <property type="protein sequence ID" value="SDK63716.1"/>
    <property type="molecule type" value="Genomic_DNA"/>
</dbReference>
<dbReference type="Proteomes" id="UP000198894">
    <property type="component" value="Unassembled WGS sequence"/>
</dbReference>
<accession>A0A1G9DIQ3</accession>
<gene>
    <name evidence="1" type="ORF">SAMN05428953_11827</name>
</gene>
<dbReference type="RefSeq" id="WP_091597881.1">
    <property type="nucleotide sequence ID" value="NZ_CP183375.1"/>
</dbReference>
<organism evidence="1 2">
    <name type="scientific">Mesorhizobium muleiense</name>
    <dbReference type="NCBI Taxonomy" id="1004279"/>
    <lineage>
        <taxon>Bacteria</taxon>
        <taxon>Pseudomonadati</taxon>
        <taxon>Pseudomonadota</taxon>
        <taxon>Alphaproteobacteria</taxon>
        <taxon>Hyphomicrobiales</taxon>
        <taxon>Phyllobacteriaceae</taxon>
        <taxon>Mesorhizobium</taxon>
    </lineage>
</organism>
<reference evidence="2" key="1">
    <citation type="submission" date="2016-10" db="EMBL/GenBank/DDBJ databases">
        <authorList>
            <person name="Varghese N."/>
            <person name="Submissions S."/>
        </authorList>
    </citation>
    <scope>NUCLEOTIDE SEQUENCE [LARGE SCALE GENOMIC DNA]</scope>
    <source>
        <strain evidence="2">CGMCC 1.11022</strain>
    </source>
</reference>
<dbReference type="AlphaFoldDB" id="A0A1G9DIQ3"/>
<name>A0A1G9DIQ3_9HYPH</name>
<keyword evidence="2" id="KW-1185">Reference proteome</keyword>